<dbReference type="EMBL" id="CAMAPC010000012">
    <property type="protein sequence ID" value="CAH9062087.1"/>
    <property type="molecule type" value="Genomic_DNA"/>
</dbReference>
<evidence type="ECO:0000313" key="2">
    <source>
        <dbReference type="EMBL" id="CAH9062087.1"/>
    </source>
</evidence>
<evidence type="ECO:0000313" key="3">
    <source>
        <dbReference type="Proteomes" id="UP001152467"/>
    </source>
</evidence>
<dbReference type="AlphaFoldDB" id="A0A9W4R0V1"/>
<evidence type="ECO:0008006" key="4">
    <source>
        <dbReference type="Google" id="ProtNLM"/>
    </source>
</evidence>
<organism evidence="2 3">
    <name type="scientific">Pseudoalteromonas holothuriae</name>
    <dbReference type="NCBI Taxonomy" id="2963714"/>
    <lineage>
        <taxon>Bacteria</taxon>
        <taxon>Pseudomonadati</taxon>
        <taxon>Pseudomonadota</taxon>
        <taxon>Gammaproteobacteria</taxon>
        <taxon>Alteromonadales</taxon>
        <taxon>Pseudoalteromonadaceae</taxon>
        <taxon>Pseudoalteromonas</taxon>
    </lineage>
</organism>
<reference evidence="2" key="1">
    <citation type="submission" date="2022-07" db="EMBL/GenBank/DDBJ databases">
        <authorList>
            <person name="Criscuolo A."/>
        </authorList>
    </citation>
    <scope>NUCLEOTIDE SEQUENCE</scope>
    <source>
        <strain evidence="2">CIP111854</strain>
    </source>
</reference>
<name>A0A9W4R0V1_9GAMM</name>
<dbReference type="Gene3D" id="3.90.280.10">
    <property type="entry name" value="PEBP-like"/>
    <property type="match status" value="1"/>
</dbReference>
<protein>
    <recommendedName>
        <fullName evidence="4">YbhB/YbcL family Raf kinase inhibitor-like protein</fullName>
    </recommendedName>
</protein>
<dbReference type="SUPFAM" id="SSF49777">
    <property type="entry name" value="PEBP-like"/>
    <property type="match status" value="1"/>
</dbReference>
<dbReference type="RefSeq" id="WP_261626714.1">
    <property type="nucleotide sequence ID" value="NZ_CAMAPC010000012.1"/>
</dbReference>
<comment type="caution">
    <text evidence="2">The sequence shown here is derived from an EMBL/GenBank/DDBJ whole genome shotgun (WGS) entry which is preliminary data.</text>
</comment>
<dbReference type="Pfam" id="PF01161">
    <property type="entry name" value="PBP"/>
    <property type="match status" value="1"/>
</dbReference>
<keyword evidence="3" id="KW-1185">Reference proteome</keyword>
<dbReference type="Proteomes" id="UP001152467">
    <property type="component" value="Unassembled WGS sequence"/>
</dbReference>
<dbReference type="InterPro" id="IPR005247">
    <property type="entry name" value="YbhB_YbcL/LppC-like"/>
</dbReference>
<dbReference type="PANTHER" id="PTHR30289">
    <property type="entry name" value="UNCHARACTERIZED PROTEIN YBCL-RELATED"/>
    <property type="match status" value="1"/>
</dbReference>
<feature type="signal peptide" evidence="1">
    <location>
        <begin position="1"/>
        <end position="21"/>
    </location>
</feature>
<dbReference type="InterPro" id="IPR036610">
    <property type="entry name" value="PEBP-like_sf"/>
</dbReference>
<keyword evidence="1" id="KW-0732">Signal</keyword>
<sequence>MKNRINAALLLTLALTMSVHAFELSSHDIKDGQFMSKQQEFKGFGCDGDNLSPHLRWQDAPKQTKSFAITAYDPDAPTGSGWWHWQVVDIPSTVESLGSGVGTAKNTGLPEGAKQIKNDYGNTSFGGACPPKGHGVHRYQFTIHALGVAKLPLPDAPSSALVGYMINANSLASKTIEALYKKD</sequence>
<dbReference type="InterPro" id="IPR008914">
    <property type="entry name" value="PEBP"/>
</dbReference>
<proteinExistence type="predicted"/>
<dbReference type="PANTHER" id="PTHR30289:SF1">
    <property type="entry name" value="PEBP (PHOSPHATIDYLETHANOLAMINE-BINDING PROTEIN) FAMILY PROTEIN"/>
    <property type="match status" value="1"/>
</dbReference>
<dbReference type="CDD" id="cd00865">
    <property type="entry name" value="PEBP_bact_arch"/>
    <property type="match status" value="1"/>
</dbReference>
<accession>A0A9W4R0V1</accession>
<feature type="chain" id="PRO_5040933070" description="YbhB/YbcL family Raf kinase inhibitor-like protein" evidence="1">
    <location>
        <begin position="22"/>
        <end position="183"/>
    </location>
</feature>
<evidence type="ECO:0000256" key="1">
    <source>
        <dbReference type="SAM" id="SignalP"/>
    </source>
</evidence>
<gene>
    <name evidence="2" type="ORF">PSECIP111854_02942</name>
</gene>
<dbReference type="NCBIfam" id="TIGR00481">
    <property type="entry name" value="YbhB/YbcL family Raf kinase inhibitor-like protein"/>
    <property type="match status" value="1"/>
</dbReference>